<dbReference type="RefSeq" id="WP_165137266.1">
    <property type="nucleotide sequence ID" value="NZ_CP049253.1"/>
</dbReference>
<dbReference type="Pfam" id="PF00293">
    <property type="entry name" value="NUDIX"/>
    <property type="match status" value="1"/>
</dbReference>
<dbReference type="PANTHER" id="PTHR11839:SF31">
    <property type="entry name" value="ADP-RIBOSE PYROPHOSPHATASE"/>
    <property type="match status" value="1"/>
</dbReference>
<protein>
    <submittedName>
        <fullName evidence="3">ADP-ribose pyrophosphatase</fullName>
        <ecNumber evidence="3">3.6.1.13</ecNumber>
    </submittedName>
</protein>
<dbReference type="GO" id="GO:0047631">
    <property type="term" value="F:ADP-ribose diphosphatase activity"/>
    <property type="evidence" value="ECO:0007669"/>
    <property type="project" value="UniProtKB-EC"/>
</dbReference>
<dbReference type="InterPro" id="IPR015797">
    <property type="entry name" value="NUDIX_hydrolase-like_dom_sf"/>
</dbReference>
<dbReference type="EMBL" id="JAGIOL010000001">
    <property type="protein sequence ID" value="MBP2436094.1"/>
    <property type="molecule type" value="Genomic_DNA"/>
</dbReference>
<dbReference type="Proteomes" id="UP001519362">
    <property type="component" value="Unassembled WGS sequence"/>
</dbReference>
<evidence type="ECO:0000313" key="4">
    <source>
        <dbReference type="Proteomes" id="UP001519362"/>
    </source>
</evidence>
<sequence>MTELLRDEPLEVEVISSELAYRGAVWNIREDRFRYGDDEIVRHYVDHTGAVAVVALDEDDRVLLIQQYRHPIRTRDWEIPAGLRDVDGEDLQITAARELAEEADLTASSWERLGELAPTPGGSDEVIHLFLARGIASSGETFARDAEEADIRAEWVPLEDAVAAVMSGRMRNAALMVGVLMTAERLRRDRS</sequence>
<dbReference type="Gene3D" id="3.90.79.10">
    <property type="entry name" value="Nucleoside Triphosphate Pyrophosphohydrolase"/>
    <property type="match status" value="1"/>
</dbReference>
<organism evidence="3 4">
    <name type="scientific">Microbacterium amylolyticum</name>
    <dbReference type="NCBI Taxonomy" id="936337"/>
    <lineage>
        <taxon>Bacteria</taxon>
        <taxon>Bacillati</taxon>
        <taxon>Actinomycetota</taxon>
        <taxon>Actinomycetes</taxon>
        <taxon>Micrococcales</taxon>
        <taxon>Microbacteriaceae</taxon>
        <taxon>Microbacterium</taxon>
    </lineage>
</organism>
<keyword evidence="1 3" id="KW-0378">Hydrolase</keyword>
<gene>
    <name evidence="3" type="ORF">JOF34_000680</name>
</gene>
<dbReference type="CDD" id="cd24158">
    <property type="entry name" value="NUDIX_ADPRase_Rv1700"/>
    <property type="match status" value="1"/>
</dbReference>
<keyword evidence="4" id="KW-1185">Reference proteome</keyword>
<evidence type="ECO:0000313" key="3">
    <source>
        <dbReference type="EMBL" id="MBP2436094.1"/>
    </source>
</evidence>
<dbReference type="InterPro" id="IPR000086">
    <property type="entry name" value="NUDIX_hydrolase_dom"/>
</dbReference>
<name>A0ABS4ZFN5_9MICO</name>
<feature type="domain" description="Nudix hydrolase" evidence="2">
    <location>
        <begin position="46"/>
        <end position="178"/>
    </location>
</feature>
<reference evidence="3 4" key="1">
    <citation type="submission" date="2021-03" db="EMBL/GenBank/DDBJ databases">
        <title>Sequencing the genomes of 1000 actinobacteria strains.</title>
        <authorList>
            <person name="Klenk H.-P."/>
        </authorList>
    </citation>
    <scope>NUCLEOTIDE SEQUENCE [LARGE SCALE GENOMIC DNA]</scope>
    <source>
        <strain evidence="3 4">DSM 24221</strain>
    </source>
</reference>
<evidence type="ECO:0000259" key="2">
    <source>
        <dbReference type="PROSITE" id="PS51462"/>
    </source>
</evidence>
<dbReference type="PANTHER" id="PTHR11839">
    <property type="entry name" value="UDP/ADP-SUGAR PYROPHOSPHATASE"/>
    <property type="match status" value="1"/>
</dbReference>
<proteinExistence type="predicted"/>
<dbReference type="PROSITE" id="PS51462">
    <property type="entry name" value="NUDIX"/>
    <property type="match status" value="1"/>
</dbReference>
<evidence type="ECO:0000256" key="1">
    <source>
        <dbReference type="ARBA" id="ARBA00022801"/>
    </source>
</evidence>
<accession>A0ABS4ZFN5</accession>
<comment type="caution">
    <text evidence="3">The sequence shown here is derived from an EMBL/GenBank/DDBJ whole genome shotgun (WGS) entry which is preliminary data.</text>
</comment>
<dbReference type="SUPFAM" id="SSF55811">
    <property type="entry name" value="Nudix"/>
    <property type="match status" value="1"/>
</dbReference>
<dbReference type="EC" id="3.6.1.13" evidence="3"/>